<dbReference type="RefSeq" id="WP_306729137.1">
    <property type="nucleotide sequence ID" value="NZ_JAVDDT010000008.1"/>
</dbReference>
<accession>A0ABU0W9D0</accession>
<evidence type="ECO:0000313" key="4">
    <source>
        <dbReference type="EMBL" id="MDQ2070642.1"/>
    </source>
</evidence>
<dbReference type="Pfam" id="PF20943">
    <property type="entry name" value="DUF4785_3rd"/>
    <property type="match status" value="1"/>
</dbReference>
<dbReference type="Proteomes" id="UP001239019">
    <property type="component" value="Unassembled WGS sequence"/>
</dbReference>
<feature type="domain" description="DUF4785" evidence="3">
    <location>
        <begin position="304"/>
        <end position="394"/>
    </location>
</feature>
<evidence type="ECO:0000256" key="1">
    <source>
        <dbReference type="SAM" id="SignalP"/>
    </source>
</evidence>
<dbReference type="Pfam" id="PF16024">
    <property type="entry name" value="DUF4785_1st"/>
    <property type="match status" value="1"/>
</dbReference>
<evidence type="ECO:0000259" key="2">
    <source>
        <dbReference type="Pfam" id="PF16024"/>
    </source>
</evidence>
<comment type="caution">
    <text evidence="4">The sequence shown here is derived from an EMBL/GenBank/DDBJ whole genome shotgun (WGS) entry which is preliminary data.</text>
</comment>
<dbReference type="InterPro" id="IPR048295">
    <property type="entry name" value="DUF4785_C"/>
</dbReference>
<evidence type="ECO:0000313" key="5">
    <source>
        <dbReference type="Proteomes" id="UP001239019"/>
    </source>
</evidence>
<dbReference type="Gene3D" id="2.60.40.3870">
    <property type="entry name" value="Uncharacterised protein PF16024, DUF4785"/>
    <property type="match status" value="1"/>
</dbReference>
<dbReference type="InterPro" id="IPR031979">
    <property type="entry name" value="DUF4785_N"/>
</dbReference>
<sequence>MTFRIACIFLTLALGIPAVAQEARLLPASDKDFRVSGQIMTLRDGVTRAEGMAGEDAAVFMPARGEPVSSGLQAPQNDSRSYTLRVAARELASGVSLPLTAPGAIVRLAPVPGSGGRTLQGDDIQIRQGPWVLEGREAARDLASGPELAAAAPVFSADTVALRLSDRIVAGEAVLQVRESALLRGGRYHIHVFEADSPVRARIGADSPLFALGEAMSAEGRIEGMNGVRLSRVEGVLISPDGQRRPVQWTPGEDGTFASALRLPRQQAGGAGLWELEAQLEGRGENGPVRRDVRLAFDVVAPTARLNGHTEVVRQADGWRLLVGVDVASPGRYELRAGLDRQGTAHSARWLEAGRHVMELTFPGALPQRALLRDVRLIDQSRMALLHVQSDGVAVSADDADHLPGPRLGL</sequence>
<gene>
    <name evidence="4" type="ORF">RBH19_12245</name>
</gene>
<keyword evidence="1" id="KW-0732">Signal</keyword>
<reference evidence="4 5" key="1">
    <citation type="submission" date="2023-08" db="EMBL/GenBank/DDBJ databases">
        <title>Whole-genome sequencing of halo(alkali)philic microorganisms from hypersaline lakes.</title>
        <authorList>
            <person name="Sorokin D.Y."/>
            <person name="Abbas B."/>
            <person name="Merkel A.Y."/>
        </authorList>
    </citation>
    <scope>NUCLEOTIDE SEQUENCE [LARGE SCALE GENOMIC DNA]</scope>
    <source>
        <strain evidence="4 5">AB-CW4</strain>
    </source>
</reference>
<feature type="chain" id="PRO_5046314112" evidence="1">
    <location>
        <begin position="21"/>
        <end position="410"/>
    </location>
</feature>
<name>A0ABU0W9D0_9GAMM</name>
<evidence type="ECO:0000259" key="3">
    <source>
        <dbReference type="Pfam" id="PF20943"/>
    </source>
</evidence>
<feature type="domain" description="DUF4785" evidence="2">
    <location>
        <begin position="75"/>
        <end position="194"/>
    </location>
</feature>
<feature type="signal peptide" evidence="1">
    <location>
        <begin position="1"/>
        <end position="20"/>
    </location>
</feature>
<dbReference type="EMBL" id="JAVDDT010000008">
    <property type="protein sequence ID" value="MDQ2070642.1"/>
    <property type="molecule type" value="Genomic_DNA"/>
</dbReference>
<protein>
    <submittedName>
        <fullName evidence="4">DUF4785 family protein</fullName>
    </submittedName>
</protein>
<organism evidence="4 5">
    <name type="scientific">Natronospira bacteriovora</name>
    <dbReference type="NCBI Taxonomy" id="3069753"/>
    <lineage>
        <taxon>Bacteria</taxon>
        <taxon>Pseudomonadati</taxon>
        <taxon>Pseudomonadota</taxon>
        <taxon>Gammaproteobacteria</taxon>
        <taxon>Natronospirales</taxon>
        <taxon>Natronospiraceae</taxon>
        <taxon>Natronospira</taxon>
    </lineage>
</organism>
<dbReference type="Gene3D" id="2.60.120.1370">
    <property type="match status" value="1"/>
</dbReference>
<proteinExistence type="predicted"/>
<keyword evidence="5" id="KW-1185">Reference proteome</keyword>